<dbReference type="InterPro" id="IPR024213">
    <property type="entry name" value="DUF3822"/>
</dbReference>
<dbReference type="CDD" id="cd24013">
    <property type="entry name" value="ASKHA_ATPase_BT3980-like"/>
    <property type="match status" value="1"/>
</dbReference>
<gene>
    <name evidence="1" type="ORF">EII40_13165</name>
</gene>
<evidence type="ECO:0000313" key="1">
    <source>
        <dbReference type="EMBL" id="RRD57267.1"/>
    </source>
</evidence>
<dbReference type="Proteomes" id="UP000278609">
    <property type="component" value="Unassembled WGS sequence"/>
</dbReference>
<organism evidence="1 2">
    <name type="scientific">Tannerella forsythia</name>
    <name type="common">Bacteroides forsythus</name>
    <dbReference type="NCBI Taxonomy" id="28112"/>
    <lineage>
        <taxon>Bacteria</taxon>
        <taxon>Pseudomonadati</taxon>
        <taxon>Bacteroidota</taxon>
        <taxon>Bacteroidia</taxon>
        <taxon>Bacteroidales</taxon>
        <taxon>Tannerellaceae</taxon>
        <taxon>Tannerella</taxon>
    </lineage>
</organism>
<comment type="caution">
    <text evidence="1">The sequence shown here is derived from an EMBL/GenBank/DDBJ whole genome shotgun (WGS) entry which is preliminary data.</text>
</comment>
<protein>
    <submittedName>
        <fullName evidence="1">DUF3822 family protein</fullName>
    </submittedName>
</protein>
<accession>A0A3P1XHA5</accession>
<dbReference type="Gene3D" id="3.30.420.260">
    <property type="match status" value="1"/>
</dbReference>
<dbReference type="EMBL" id="RQYS01000085">
    <property type="protein sequence ID" value="RRD57267.1"/>
    <property type="molecule type" value="Genomic_DNA"/>
</dbReference>
<dbReference type="RefSeq" id="WP_124752655.1">
    <property type="nucleotide sequence ID" value="NZ_RQYS01000085.1"/>
</dbReference>
<sequence>MNFRVSDTLTAHNSEKYRMSIRLSPGGLSFLGHIPSQPKSFLYQSIELDRSRLYARTLREVSSEHPFFSYSYKDISVVSTGGTYTLVPEAAFTEDRTQQLMAFTFSSPDEKALFQPLKELEAVLLFGIDPEIHSLFLQLQPQATFVHSIAPLLLYWQKQSRTAYPKQLYAVLQEDTMDVACFDKGALQLVNRFRIDDRTDILYYLLYIWKQLDLDPIHDQLFLWAVPAVFSDIRDTLRSYLMQVEPMNLPAVPSNAQIPADVMVLMGCES</sequence>
<dbReference type="Gene3D" id="3.30.420.250">
    <property type="match status" value="1"/>
</dbReference>
<reference evidence="1 2" key="1">
    <citation type="submission" date="2018-11" db="EMBL/GenBank/DDBJ databases">
        <title>Genomes From Bacteria Associated with the Canine Oral Cavity: a Test Case for Automated Genome-Based Taxonomic Assignment.</title>
        <authorList>
            <person name="Coil D.A."/>
            <person name="Jospin G."/>
            <person name="Darling A.E."/>
            <person name="Wallis C."/>
            <person name="Davis I.J."/>
            <person name="Harris S."/>
            <person name="Eisen J.A."/>
            <person name="Holcombe L.J."/>
            <person name="O'Flynn C."/>
        </authorList>
    </citation>
    <scope>NUCLEOTIDE SEQUENCE [LARGE SCALE GENOMIC DNA]</scope>
    <source>
        <strain evidence="1 2">OH2617_COT-023</strain>
    </source>
</reference>
<proteinExistence type="predicted"/>
<dbReference type="AlphaFoldDB" id="A0A3P1XHA5"/>
<dbReference type="OrthoDB" id="658622at2"/>
<name>A0A3P1XHA5_TANFO</name>
<dbReference type="Pfam" id="PF12864">
    <property type="entry name" value="DUF3822"/>
    <property type="match status" value="1"/>
</dbReference>
<evidence type="ECO:0000313" key="2">
    <source>
        <dbReference type="Proteomes" id="UP000278609"/>
    </source>
</evidence>